<evidence type="ECO:0000313" key="2">
    <source>
        <dbReference type="Proteomes" id="UP000780801"/>
    </source>
</evidence>
<feature type="non-terminal residue" evidence="1">
    <location>
        <position position="1"/>
    </location>
</feature>
<comment type="caution">
    <text evidence="1">The sequence shown here is derived from an EMBL/GenBank/DDBJ whole genome shotgun (WGS) entry which is preliminary data.</text>
</comment>
<keyword evidence="2" id="KW-1185">Reference proteome</keyword>
<evidence type="ECO:0000313" key="1">
    <source>
        <dbReference type="EMBL" id="KAF9545172.1"/>
    </source>
</evidence>
<name>A0A9P6F9R5_9FUNG</name>
<dbReference type="AlphaFoldDB" id="A0A9P6F9R5"/>
<dbReference type="EMBL" id="JAABOA010007285">
    <property type="protein sequence ID" value="KAF9545172.1"/>
    <property type="molecule type" value="Genomic_DNA"/>
</dbReference>
<accession>A0A9P6F9R5</accession>
<proteinExistence type="predicted"/>
<protein>
    <submittedName>
        <fullName evidence="1">Uncharacterized protein</fullName>
    </submittedName>
</protein>
<reference evidence="1" key="1">
    <citation type="journal article" date="2020" name="Fungal Divers.">
        <title>Resolving the Mortierellaceae phylogeny through synthesis of multi-gene phylogenetics and phylogenomics.</title>
        <authorList>
            <person name="Vandepol N."/>
            <person name="Liber J."/>
            <person name="Desiro A."/>
            <person name="Na H."/>
            <person name="Kennedy M."/>
            <person name="Barry K."/>
            <person name="Grigoriev I.V."/>
            <person name="Miller A.N."/>
            <person name="O'Donnell K."/>
            <person name="Stajich J.E."/>
            <person name="Bonito G."/>
        </authorList>
    </citation>
    <scope>NUCLEOTIDE SEQUENCE</scope>
    <source>
        <strain evidence="1">KOD1015</strain>
    </source>
</reference>
<dbReference type="OrthoDB" id="1700726at2759"/>
<gene>
    <name evidence="1" type="ORF">BGW38_009700</name>
</gene>
<dbReference type="Proteomes" id="UP000780801">
    <property type="component" value="Unassembled WGS sequence"/>
</dbReference>
<sequence>MEADALTLVLATAITAVLVYIQLSRSEPDLHPLRLREQASLTNIRNEHESVIHRPVNAGQTGSLTRRPSEKVKTLHDVWQAGFAVNANARSITYMFQHQFSFVDETF</sequence>
<organism evidence="1 2">
    <name type="scientific">Lunasporangiospora selenospora</name>
    <dbReference type="NCBI Taxonomy" id="979761"/>
    <lineage>
        <taxon>Eukaryota</taxon>
        <taxon>Fungi</taxon>
        <taxon>Fungi incertae sedis</taxon>
        <taxon>Mucoromycota</taxon>
        <taxon>Mortierellomycotina</taxon>
        <taxon>Mortierellomycetes</taxon>
        <taxon>Mortierellales</taxon>
        <taxon>Mortierellaceae</taxon>
        <taxon>Lunasporangiospora</taxon>
    </lineage>
</organism>